<dbReference type="Proteomes" id="UP000461443">
    <property type="component" value="Unassembled WGS sequence"/>
</dbReference>
<dbReference type="GO" id="GO:0008270">
    <property type="term" value="F:zinc ion binding"/>
    <property type="evidence" value="ECO:0007669"/>
    <property type="project" value="InterPro"/>
</dbReference>
<sequence length="261" mass="28896">MSEPRMPALFLGHGSPMNVLEDNKYTQTWQRLGRALPRPRAILAISAHWYTRGTAVTAMENPRTIHDFGGFPQALFDVRYPAPGSPALAKTIQELLLPVAVTADQSEWGFDHGSWGVVKKMYPDADIPMVQLSVDGTQPPEYHYQLGKKLAALRDRGVMIVASGNVVHNLRLARWQGEAEPYPWASSFNQFVRDNIGWRGEGVHPLVDFMRHDGAALSNPTPDHYLPLLYVLGSWDGEEPVSIPVDGIEMASLSMLSAQVG</sequence>
<gene>
    <name evidence="13" type="primary">ygiD</name>
    <name evidence="13" type="ORF">GRH90_12760</name>
</gene>
<accession>A0A845SKW5</accession>
<keyword evidence="6" id="KW-0963">Cytoplasm</keyword>
<keyword evidence="10 13" id="KW-0560">Oxidoreductase</keyword>
<dbReference type="RefSeq" id="WP_162366330.1">
    <property type="nucleotide sequence ID" value="NZ_WUBS01000008.1"/>
</dbReference>
<dbReference type="AlphaFoldDB" id="A0A845SKW5"/>
<dbReference type="GO" id="GO:0008198">
    <property type="term" value="F:ferrous iron binding"/>
    <property type="evidence" value="ECO:0007669"/>
    <property type="project" value="InterPro"/>
</dbReference>
<dbReference type="Pfam" id="PF02900">
    <property type="entry name" value="LigB"/>
    <property type="match status" value="1"/>
</dbReference>
<organism evidence="13 14">
    <name type="scientific">Acerihabitans arboris</name>
    <dbReference type="NCBI Taxonomy" id="2691583"/>
    <lineage>
        <taxon>Bacteria</taxon>
        <taxon>Pseudomonadati</taxon>
        <taxon>Pseudomonadota</taxon>
        <taxon>Gammaproteobacteria</taxon>
        <taxon>Enterobacterales</taxon>
        <taxon>Pectobacteriaceae</taxon>
        <taxon>Acerihabitans</taxon>
    </lineage>
</organism>
<dbReference type="GO" id="GO:0050297">
    <property type="term" value="F:stizolobate synthase activity"/>
    <property type="evidence" value="ECO:0007669"/>
    <property type="project" value="UniProtKB-EC"/>
</dbReference>
<dbReference type="CDD" id="cd07363">
    <property type="entry name" value="45_DOPA_Dioxygenase"/>
    <property type="match status" value="1"/>
</dbReference>
<protein>
    <recommendedName>
        <fullName evidence="11">4,5-DOPA dioxygenase extradiol</fullName>
        <ecNumber evidence="5">1.13.11.29</ecNumber>
    </recommendedName>
</protein>
<evidence type="ECO:0000256" key="8">
    <source>
        <dbReference type="ARBA" id="ARBA00022833"/>
    </source>
</evidence>
<dbReference type="SUPFAM" id="SSF53213">
    <property type="entry name" value="LigB-like"/>
    <property type="match status" value="1"/>
</dbReference>
<comment type="caution">
    <text evidence="13">The sequence shown here is derived from an EMBL/GenBank/DDBJ whole genome shotgun (WGS) entry which is preliminary data.</text>
</comment>
<evidence type="ECO:0000256" key="7">
    <source>
        <dbReference type="ARBA" id="ARBA00022723"/>
    </source>
</evidence>
<evidence type="ECO:0000313" key="14">
    <source>
        <dbReference type="Proteomes" id="UP000461443"/>
    </source>
</evidence>
<dbReference type="EMBL" id="WUBS01000008">
    <property type="protein sequence ID" value="NDL63614.1"/>
    <property type="molecule type" value="Genomic_DNA"/>
</dbReference>
<evidence type="ECO:0000313" key="13">
    <source>
        <dbReference type="EMBL" id="NDL63614.1"/>
    </source>
</evidence>
<keyword evidence="8" id="KW-0862">Zinc</keyword>
<evidence type="ECO:0000256" key="11">
    <source>
        <dbReference type="ARBA" id="ARBA00070846"/>
    </source>
</evidence>
<dbReference type="InterPro" id="IPR004183">
    <property type="entry name" value="Xdiol_dOase_suB"/>
</dbReference>
<evidence type="ECO:0000256" key="4">
    <source>
        <dbReference type="ARBA" id="ARBA00007581"/>
    </source>
</evidence>
<dbReference type="PANTHER" id="PTHR30096:SF0">
    <property type="entry name" value="4,5-DOPA DIOXYGENASE EXTRADIOL-LIKE PROTEIN"/>
    <property type="match status" value="1"/>
</dbReference>
<evidence type="ECO:0000256" key="9">
    <source>
        <dbReference type="ARBA" id="ARBA00022964"/>
    </source>
</evidence>
<dbReference type="PIRSF" id="PIRSF006157">
    <property type="entry name" value="Doxgns_DODA"/>
    <property type="match status" value="1"/>
</dbReference>
<evidence type="ECO:0000259" key="12">
    <source>
        <dbReference type="Pfam" id="PF02900"/>
    </source>
</evidence>
<comment type="subcellular location">
    <subcellularLocation>
        <location evidence="3">Cytoplasm</location>
    </subcellularLocation>
</comment>
<comment type="similarity">
    <text evidence="4">Belongs to the DODA-type extradiol aromatic ring-opening dioxygenase family.</text>
</comment>
<keyword evidence="14" id="KW-1185">Reference proteome</keyword>
<dbReference type="Gene3D" id="3.40.830.10">
    <property type="entry name" value="LigB-like"/>
    <property type="match status" value="1"/>
</dbReference>
<evidence type="ECO:0000256" key="10">
    <source>
        <dbReference type="ARBA" id="ARBA00023002"/>
    </source>
</evidence>
<dbReference type="PANTHER" id="PTHR30096">
    <property type="entry name" value="4,5-DOPA DIOXYGENASE EXTRADIOL-LIKE PROTEIN"/>
    <property type="match status" value="1"/>
</dbReference>
<keyword evidence="7" id="KW-0479">Metal-binding</keyword>
<dbReference type="InterPro" id="IPR014436">
    <property type="entry name" value="Extradiol_dOase_DODA"/>
</dbReference>
<evidence type="ECO:0000256" key="5">
    <source>
        <dbReference type="ARBA" id="ARBA00013224"/>
    </source>
</evidence>
<evidence type="ECO:0000256" key="3">
    <source>
        <dbReference type="ARBA" id="ARBA00004496"/>
    </source>
</evidence>
<dbReference type="NCBIfam" id="NF007914">
    <property type="entry name" value="PRK10628.1"/>
    <property type="match status" value="1"/>
</dbReference>
<comment type="catalytic activity">
    <reaction evidence="1">
        <text>L-dopa + O2 = 4-(L-alanin-3-yl)-2-hydroxy-cis,cis-muconate 6-semialdehyde + H(+)</text>
        <dbReference type="Rhea" id="RHEA:21220"/>
        <dbReference type="ChEBI" id="CHEBI:15378"/>
        <dbReference type="ChEBI" id="CHEBI:15379"/>
        <dbReference type="ChEBI" id="CHEBI:57504"/>
        <dbReference type="ChEBI" id="CHEBI:57639"/>
        <dbReference type="EC" id="1.13.11.29"/>
    </reaction>
</comment>
<evidence type="ECO:0000256" key="1">
    <source>
        <dbReference type="ARBA" id="ARBA00000466"/>
    </source>
</evidence>
<keyword evidence="9 13" id="KW-0223">Dioxygenase</keyword>
<evidence type="ECO:0000256" key="6">
    <source>
        <dbReference type="ARBA" id="ARBA00022490"/>
    </source>
</evidence>
<feature type="domain" description="Extradiol ring-cleavage dioxygenase class III enzyme subunit B" evidence="12">
    <location>
        <begin position="10"/>
        <end position="237"/>
    </location>
</feature>
<dbReference type="FunFam" id="3.40.830.10:FF:000003">
    <property type="entry name" value="4,5-DOPA dioxygenase extradiol"/>
    <property type="match status" value="1"/>
</dbReference>
<reference evidence="13 14" key="1">
    <citation type="submission" date="2019-12" db="EMBL/GenBank/DDBJ databases">
        <authorList>
            <person name="Lee S.D."/>
        </authorList>
    </citation>
    <scope>NUCLEOTIDE SEQUENCE [LARGE SCALE GENOMIC DNA]</scope>
    <source>
        <strain evidence="13 14">SAP-6</strain>
    </source>
</reference>
<evidence type="ECO:0000256" key="2">
    <source>
        <dbReference type="ARBA" id="ARBA00001947"/>
    </source>
</evidence>
<dbReference type="EC" id="1.13.11.29" evidence="5"/>
<reference evidence="13 14" key="2">
    <citation type="submission" date="2020-02" db="EMBL/GenBank/DDBJ databases">
        <title>The new genus of Enterobacteriales.</title>
        <authorList>
            <person name="Kim I.S."/>
        </authorList>
    </citation>
    <scope>NUCLEOTIDE SEQUENCE [LARGE SCALE GENOMIC DNA]</scope>
    <source>
        <strain evidence="13 14">SAP-6</strain>
    </source>
</reference>
<proteinExistence type="inferred from homology"/>
<comment type="cofactor">
    <cofactor evidence="2">
        <name>Zn(2+)</name>
        <dbReference type="ChEBI" id="CHEBI:29105"/>
    </cofactor>
</comment>
<dbReference type="GO" id="GO:0005737">
    <property type="term" value="C:cytoplasm"/>
    <property type="evidence" value="ECO:0007669"/>
    <property type="project" value="UniProtKB-SubCell"/>
</dbReference>
<name>A0A845SKW5_9GAMM</name>